<evidence type="ECO:0000256" key="2">
    <source>
        <dbReference type="ARBA" id="ARBA00022695"/>
    </source>
</evidence>
<dbReference type="Proteomes" id="UP001652621">
    <property type="component" value="Unplaced"/>
</dbReference>
<keyword evidence="2" id="KW-0548">Nucleotidyltransferase</keyword>
<dbReference type="Pfam" id="PF22938">
    <property type="entry name" value="Integrase_p58_C"/>
    <property type="match status" value="1"/>
</dbReference>
<evidence type="ECO:0000313" key="6">
    <source>
        <dbReference type="Proteomes" id="UP001652621"/>
    </source>
</evidence>
<dbReference type="InterPro" id="IPR001584">
    <property type="entry name" value="Integrase_cat-core"/>
</dbReference>
<keyword evidence="1" id="KW-0808">Transferase</keyword>
<organism evidence="6 7">
    <name type="scientific">Musca domestica</name>
    <name type="common">House fly</name>
    <dbReference type="NCBI Taxonomy" id="7370"/>
    <lineage>
        <taxon>Eukaryota</taxon>
        <taxon>Metazoa</taxon>
        <taxon>Ecdysozoa</taxon>
        <taxon>Arthropoda</taxon>
        <taxon>Hexapoda</taxon>
        <taxon>Insecta</taxon>
        <taxon>Pterygota</taxon>
        <taxon>Neoptera</taxon>
        <taxon>Endopterygota</taxon>
        <taxon>Diptera</taxon>
        <taxon>Brachycera</taxon>
        <taxon>Muscomorpha</taxon>
        <taxon>Muscoidea</taxon>
        <taxon>Muscidae</taxon>
        <taxon>Musca</taxon>
    </lineage>
</organism>
<dbReference type="Pfam" id="PF00665">
    <property type="entry name" value="rve"/>
    <property type="match status" value="1"/>
</dbReference>
<dbReference type="PROSITE" id="PS50994">
    <property type="entry name" value="INTEGRASE"/>
    <property type="match status" value="1"/>
</dbReference>
<dbReference type="InterPro" id="IPR050951">
    <property type="entry name" value="Retrovirus_Pol_polyprotein"/>
</dbReference>
<dbReference type="InterPro" id="IPR054465">
    <property type="entry name" value="Integrase_p58-like_C"/>
</dbReference>
<dbReference type="PANTHER" id="PTHR37984">
    <property type="entry name" value="PROTEIN CBG26694"/>
    <property type="match status" value="1"/>
</dbReference>
<dbReference type="SUPFAM" id="SSF53098">
    <property type="entry name" value="Ribonuclease H-like"/>
    <property type="match status" value="1"/>
</dbReference>
<proteinExistence type="predicted"/>
<evidence type="ECO:0000256" key="4">
    <source>
        <dbReference type="ARBA" id="ARBA00022759"/>
    </source>
</evidence>
<dbReference type="PANTHER" id="PTHR37984:SF5">
    <property type="entry name" value="PROTEIN NYNRIN-LIKE"/>
    <property type="match status" value="1"/>
</dbReference>
<reference evidence="7" key="1">
    <citation type="submission" date="2025-08" db="UniProtKB">
        <authorList>
            <consortium name="RefSeq"/>
        </authorList>
    </citation>
    <scope>IDENTIFICATION</scope>
    <source>
        <strain evidence="7">Aabys</strain>
        <tissue evidence="7">Whole body</tissue>
    </source>
</reference>
<feature type="domain" description="Integrase catalytic" evidence="5">
    <location>
        <begin position="193"/>
        <end position="372"/>
    </location>
</feature>
<dbReference type="Gene3D" id="2.40.70.10">
    <property type="entry name" value="Acid Proteases"/>
    <property type="match status" value="1"/>
</dbReference>
<keyword evidence="6" id="KW-1185">Reference proteome</keyword>
<evidence type="ECO:0000256" key="3">
    <source>
        <dbReference type="ARBA" id="ARBA00022722"/>
    </source>
</evidence>
<dbReference type="InterPro" id="IPR012337">
    <property type="entry name" value="RNaseH-like_sf"/>
</dbReference>
<dbReference type="GeneID" id="131803480"/>
<accession>A0ABM3V4W5</accession>
<dbReference type="Gene3D" id="3.30.420.10">
    <property type="entry name" value="Ribonuclease H-like superfamily/Ribonuclease H"/>
    <property type="match status" value="1"/>
</dbReference>
<dbReference type="InterPro" id="IPR021109">
    <property type="entry name" value="Peptidase_aspartic_dom_sf"/>
</dbReference>
<evidence type="ECO:0000256" key="1">
    <source>
        <dbReference type="ARBA" id="ARBA00022679"/>
    </source>
</evidence>
<dbReference type="InterPro" id="IPR036397">
    <property type="entry name" value="RNaseH_sf"/>
</dbReference>
<evidence type="ECO:0000313" key="7">
    <source>
        <dbReference type="RefSeq" id="XP_058980823.1"/>
    </source>
</evidence>
<dbReference type="RefSeq" id="XP_058980823.1">
    <property type="nucleotide sequence ID" value="XM_059124840.1"/>
</dbReference>
<keyword evidence="4" id="KW-0378">Hydrolase</keyword>
<keyword evidence="3" id="KW-0540">Nuclease</keyword>
<protein>
    <submittedName>
        <fullName evidence="7">Uncharacterized protein LOC131803480</fullName>
    </submittedName>
</protein>
<gene>
    <name evidence="7" type="primary">LOC131803480</name>
</gene>
<keyword evidence="4" id="KW-0255">Endonuclease</keyword>
<evidence type="ECO:0000259" key="5">
    <source>
        <dbReference type="PROSITE" id="PS50994"/>
    </source>
</evidence>
<name>A0ABM3V4W5_MUSDO</name>
<sequence>MELRGRVQRANETLQDFAAEVELLVLMTYPGEDHPLLDRMKIETFVNGIRDPEIKYATYASPKASFSETVSFALAQETARIVVKPQTHKIRQLETEGCEPKSLVNSIEDAMRRVIEETKLRTATGEPAAVHGKITLRLTIANKSENYEFIVADIVDEVIIGADFMIAFGINLDMKERVMTWSNVEIPLNVGYDESTPIRRLTTDHPKIIPPCAEAIIWVPMNGDCGAEKLWVVEPAENRNMVMDYFSKWPEVYAIPNQEARTIVDVFSRNWICRYGVPSEVHSDQGRNFESAIFKEMCDSYGIKNTRTTPLHPQSDGMVERFNRTLEEHLRKVVDSGQRDWDEHIPKFLLAYRSAIHDSTSRTPAKVLFGNELKLPGDFIFGATPNDDVNQDEDSQNSFSKVHDAVRYRIKMVSNRMKARYDRAANTDGFQEGQLVLLFNPQRKKGLCPKLQTHWEGPYKIVTKINDVVYRIQRSDSPRSKMKVVHLERLTPYGTGTVPIRDEQA</sequence>